<dbReference type="InterPro" id="IPR036415">
    <property type="entry name" value="Lamin_tail_dom_sf"/>
</dbReference>
<evidence type="ECO:0000313" key="5">
    <source>
        <dbReference type="Proteomes" id="UP001235712"/>
    </source>
</evidence>
<dbReference type="Gene3D" id="2.40.50.90">
    <property type="match status" value="1"/>
</dbReference>
<organism evidence="4 5">
    <name type="scientific">Kineosporia succinea</name>
    <dbReference type="NCBI Taxonomy" id="84632"/>
    <lineage>
        <taxon>Bacteria</taxon>
        <taxon>Bacillati</taxon>
        <taxon>Actinomycetota</taxon>
        <taxon>Actinomycetes</taxon>
        <taxon>Kineosporiales</taxon>
        <taxon>Kineosporiaceae</taxon>
        <taxon>Kineosporia</taxon>
    </lineage>
</organism>
<evidence type="ECO:0000259" key="2">
    <source>
        <dbReference type="PROSITE" id="PS50830"/>
    </source>
</evidence>
<name>A0ABT9P9Z4_9ACTN</name>
<dbReference type="SMART" id="SM00318">
    <property type="entry name" value="SNc"/>
    <property type="match status" value="1"/>
</dbReference>
<dbReference type="InterPro" id="IPR035437">
    <property type="entry name" value="SNase_OB-fold_sf"/>
</dbReference>
<dbReference type="Pfam" id="PF00932">
    <property type="entry name" value="LTD"/>
    <property type="match status" value="1"/>
</dbReference>
<keyword evidence="4" id="KW-0378">Hydrolase</keyword>
<keyword evidence="4" id="KW-0540">Nuclease</keyword>
<evidence type="ECO:0000313" key="4">
    <source>
        <dbReference type="EMBL" id="MDP9829521.1"/>
    </source>
</evidence>
<protein>
    <submittedName>
        <fullName evidence="4">Endonuclease YncB(Thermonuclease family)</fullName>
    </submittedName>
</protein>
<dbReference type="PROSITE" id="PS50830">
    <property type="entry name" value="TNASE_3"/>
    <property type="match status" value="1"/>
</dbReference>
<keyword evidence="1" id="KW-0732">Signal</keyword>
<feature type="domain" description="LTD" evidence="3">
    <location>
        <begin position="196"/>
        <end position="328"/>
    </location>
</feature>
<dbReference type="Gene3D" id="2.60.40.1260">
    <property type="entry name" value="Lamin Tail domain"/>
    <property type="match status" value="1"/>
</dbReference>
<evidence type="ECO:0000256" key="1">
    <source>
        <dbReference type="SAM" id="SignalP"/>
    </source>
</evidence>
<dbReference type="InterPro" id="IPR001322">
    <property type="entry name" value="Lamin_tail_dom"/>
</dbReference>
<reference evidence="4 5" key="1">
    <citation type="submission" date="2023-07" db="EMBL/GenBank/DDBJ databases">
        <title>Sequencing the genomes of 1000 actinobacteria strains.</title>
        <authorList>
            <person name="Klenk H.-P."/>
        </authorList>
    </citation>
    <scope>NUCLEOTIDE SEQUENCE [LARGE SCALE GENOMIC DNA]</scope>
    <source>
        <strain evidence="4 5">DSM 44388</strain>
    </source>
</reference>
<keyword evidence="4" id="KW-0255">Endonuclease</keyword>
<dbReference type="RefSeq" id="WP_307247771.1">
    <property type="nucleotide sequence ID" value="NZ_JAUSQZ010000001.1"/>
</dbReference>
<dbReference type="SUPFAM" id="SSF74853">
    <property type="entry name" value="Lamin A/C globular tail domain"/>
    <property type="match status" value="1"/>
</dbReference>
<evidence type="ECO:0000259" key="3">
    <source>
        <dbReference type="PROSITE" id="PS51841"/>
    </source>
</evidence>
<proteinExistence type="predicted"/>
<dbReference type="GO" id="GO:0004519">
    <property type="term" value="F:endonuclease activity"/>
    <property type="evidence" value="ECO:0007669"/>
    <property type="project" value="UniProtKB-KW"/>
</dbReference>
<dbReference type="InterPro" id="IPR016071">
    <property type="entry name" value="Staphylococal_nuclease_OB-fold"/>
</dbReference>
<feature type="signal peptide" evidence="1">
    <location>
        <begin position="1"/>
        <end position="27"/>
    </location>
</feature>
<gene>
    <name evidence="4" type="ORF">J2S57_005270</name>
</gene>
<accession>A0ABT9P9Z4</accession>
<comment type="caution">
    <text evidence="4">The sequence shown here is derived from an EMBL/GenBank/DDBJ whole genome shotgun (WGS) entry which is preliminary data.</text>
</comment>
<dbReference type="EMBL" id="JAUSQZ010000001">
    <property type="protein sequence ID" value="MDP9829521.1"/>
    <property type="molecule type" value="Genomic_DNA"/>
</dbReference>
<dbReference type="PROSITE" id="PS51841">
    <property type="entry name" value="LTD"/>
    <property type="match status" value="1"/>
</dbReference>
<dbReference type="Proteomes" id="UP001235712">
    <property type="component" value="Unassembled WGS sequence"/>
</dbReference>
<sequence length="338" mass="36349">MAHRRPRTRLSASLVMLVGLFVTVTPSATGATAAAAGVTEYGTVAFVADGDTVDVAIDGVPADTGREGTRVRLLGIQAMELYEYHHDVSLDTGECHAVEATARLRSLLTTDDGLGRRVRLTARESGSSNLGRRARFVAVEGPDGRWRDVGATLLAEGQVLPSFQKTEYTFNRAYRKAAQTAAARGLGLWDNDFCGRGPAADLSVRVRWDAPGDDSKNVNGEYVRVTNHGTRTVDLSGWWVRDSATRPAATKAAARRGYIFPGGARVGPGKSVYVHVGHRPSGARPGHYYYGRSAPIFENVTGAPSHLGDGAYLFDPRGNLREWQQYPCVVRAASACST</sequence>
<keyword evidence="5" id="KW-1185">Reference proteome</keyword>
<feature type="chain" id="PRO_5046549397" evidence="1">
    <location>
        <begin position="28"/>
        <end position="338"/>
    </location>
</feature>
<dbReference type="SUPFAM" id="SSF50199">
    <property type="entry name" value="Staphylococcal nuclease"/>
    <property type="match status" value="1"/>
</dbReference>
<feature type="domain" description="TNase-like" evidence="2">
    <location>
        <begin position="38"/>
        <end position="191"/>
    </location>
</feature>